<organism evidence="1 2">
    <name type="scientific">Cinara cedri</name>
    <dbReference type="NCBI Taxonomy" id="506608"/>
    <lineage>
        <taxon>Eukaryota</taxon>
        <taxon>Metazoa</taxon>
        <taxon>Ecdysozoa</taxon>
        <taxon>Arthropoda</taxon>
        <taxon>Hexapoda</taxon>
        <taxon>Insecta</taxon>
        <taxon>Pterygota</taxon>
        <taxon>Neoptera</taxon>
        <taxon>Paraneoptera</taxon>
        <taxon>Hemiptera</taxon>
        <taxon>Sternorrhyncha</taxon>
        <taxon>Aphidomorpha</taxon>
        <taxon>Aphidoidea</taxon>
        <taxon>Aphididae</taxon>
        <taxon>Lachninae</taxon>
        <taxon>Cinara</taxon>
    </lineage>
</organism>
<dbReference type="Proteomes" id="UP000325440">
    <property type="component" value="Unassembled WGS sequence"/>
</dbReference>
<dbReference type="EMBL" id="CABPRJ010000954">
    <property type="protein sequence ID" value="VVC32213.1"/>
    <property type="molecule type" value="Genomic_DNA"/>
</dbReference>
<name>A0A5E4MMY9_9HEMI</name>
<reference evidence="1 2" key="1">
    <citation type="submission" date="2019-08" db="EMBL/GenBank/DDBJ databases">
        <authorList>
            <person name="Alioto T."/>
            <person name="Alioto T."/>
            <person name="Gomez Garrido J."/>
        </authorList>
    </citation>
    <scope>NUCLEOTIDE SEQUENCE [LARGE SCALE GENOMIC DNA]</scope>
</reference>
<dbReference type="PANTHER" id="PTHR47326:SF1">
    <property type="entry name" value="HTH PSQ-TYPE DOMAIN-CONTAINING PROTEIN"/>
    <property type="match status" value="1"/>
</dbReference>
<dbReference type="PANTHER" id="PTHR47326">
    <property type="entry name" value="TRANSPOSABLE ELEMENT TC3 TRANSPOSASE-LIKE PROTEIN"/>
    <property type="match status" value="1"/>
</dbReference>
<accession>A0A5E4MMY9</accession>
<keyword evidence="2" id="KW-1185">Reference proteome</keyword>
<gene>
    <name evidence="1" type="ORF">CINCED_3A010967</name>
</gene>
<dbReference type="OrthoDB" id="6622349at2759"/>
<protein>
    <submittedName>
        <fullName evidence="1">Uncharacterized protein</fullName>
    </submittedName>
</protein>
<proteinExistence type="predicted"/>
<dbReference type="AlphaFoldDB" id="A0A5E4MMY9"/>
<evidence type="ECO:0000313" key="1">
    <source>
        <dbReference type="EMBL" id="VVC32213.1"/>
    </source>
</evidence>
<sequence length="92" mass="10761">MCHCGLCNSTFSYMVISEEDPLLINHILWTDQSKFTNNKILNKQNNRYWLNENPHWTFPINFQAFWGTNVWIGLIGKKLLGPYFYDGTLTGS</sequence>
<evidence type="ECO:0000313" key="2">
    <source>
        <dbReference type="Proteomes" id="UP000325440"/>
    </source>
</evidence>